<name>M2ZY50_PSEFD</name>
<feature type="region of interest" description="Disordered" evidence="1">
    <location>
        <begin position="75"/>
        <end position="123"/>
    </location>
</feature>
<feature type="compositionally biased region" description="Basic and acidic residues" evidence="1">
    <location>
        <begin position="46"/>
        <end position="62"/>
    </location>
</feature>
<feature type="region of interest" description="Disordered" evidence="1">
    <location>
        <begin position="36"/>
        <end position="63"/>
    </location>
</feature>
<dbReference type="EMBL" id="KB446557">
    <property type="protein sequence ID" value="EME83879.1"/>
    <property type="molecule type" value="Genomic_DNA"/>
</dbReference>
<evidence type="ECO:0000313" key="2">
    <source>
        <dbReference type="EMBL" id="EME83879.1"/>
    </source>
</evidence>
<organism evidence="2 3">
    <name type="scientific">Pseudocercospora fijiensis (strain CIRAD86)</name>
    <name type="common">Black leaf streak disease fungus</name>
    <name type="synonym">Mycosphaerella fijiensis</name>
    <dbReference type="NCBI Taxonomy" id="383855"/>
    <lineage>
        <taxon>Eukaryota</taxon>
        <taxon>Fungi</taxon>
        <taxon>Dikarya</taxon>
        <taxon>Ascomycota</taxon>
        <taxon>Pezizomycotina</taxon>
        <taxon>Dothideomycetes</taxon>
        <taxon>Dothideomycetidae</taxon>
        <taxon>Mycosphaerellales</taxon>
        <taxon>Mycosphaerellaceae</taxon>
        <taxon>Pseudocercospora</taxon>
    </lineage>
</organism>
<dbReference type="OrthoDB" id="10383211at2759"/>
<dbReference type="GeneID" id="19332894"/>
<feature type="region of interest" description="Disordered" evidence="1">
    <location>
        <begin position="1"/>
        <end position="20"/>
    </location>
</feature>
<protein>
    <submittedName>
        <fullName evidence="2">Uncharacterized protein</fullName>
    </submittedName>
</protein>
<accession>M2ZY50</accession>
<dbReference type="KEGG" id="pfj:MYCFIDRAFT_172957"/>
<evidence type="ECO:0000256" key="1">
    <source>
        <dbReference type="SAM" id="MobiDB-lite"/>
    </source>
</evidence>
<sequence length="123" mass="13432">MIVKNEEKAKHAEYAADDDEADKTVIVSKKGEKLDGATDRACSCGKNEEGGKVEDTVEKGDDGAGAWRVFLMQNAEKKEETEGSKAEEKADIPLRGKEDDKAEAKKAENDGKAEETKEAKKEK</sequence>
<evidence type="ECO:0000313" key="3">
    <source>
        <dbReference type="Proteomes" id="UP000016932"/>
    </source>
</evidence>
<reference evidence="2 3" key="1">
    <citation type="journal article" date="2012" name="PLoS Pathog.">
        <title>Diverse lifestyles and strategies of plant pathogenesis encoded in the genomes of eighteen Dothideomycetes fungi.</title>
        <authorList>
            <person name="Ohm R.A."/>
            <person name="Feau N."/>
            <person name="Henrissat B."/>
            <person name="Schoch C.L."/>
            <person name="Horwitz B.A."/>
            <person name="Barry K.W."/>
            <person name="Condon B.J."/>
            <person name="Copeland A.C."/>
            <person name="Dhillon B."/>
            <person name="Glaser F."/>
            <person name="Hesse C.N."/>
            <person name="Kosti I."/>
            <person name="LaButti K."/>
            <person name="Lindquist E.A."/>
            <person name="Lucas S."/>
            <person name="Salamov A.A."/>
            <person name="Bradshaw R.E."/>
            <person name="Ciuffetti L."/>
            <person name="Hamelin R.C."/>
            <person name="Kema G.H.J."/>
            <person name="Lawrence C."/>
            <person name="Scott J.A."/>
            <person name="Spatafora J.W."/>
            <person name="Turgeon B.G."/>
            <person name="de Wit P.J.G.M."/>
            <person name="Zhong S."/>
            <person name="Goodwin S.B."/>
            <person name="Grigoriev I.V."/>
        </authorList>
    </citation>
    <scope>NUCLEOTIDE SEQUENCE [LARGE SCALE GENOMIC DNA]</scope>
    <source>
        <strain evidence="2 3">CIRAD86</strain>
    </source>
</reference>
<proteinExistence type="predicted"/>
<dbReference type="HOGENOM" id="CLU_2016248_0_0_1"/>
<dbReference type="RefSeq" id="XP_007924503.1">
    <property type="nucleotide sequence ID" value="XM_007926312.1"/>
</dbReference>
<dbReference type="Proteomes" id="UP000016932">
    <property type="component" value="Unassembled WGS sequence"/>
</dbReference>
<gene>
    <name evidence="2" type="ORF">MYCFIDRAFT_172957</name>
</gene>
<keyword evidence="3" id="KW-1185">Reference proteome</keyword>
<dbReference type="VEuPathDB" id="FungiDB:MYCFIDRAFT_172957"/>
<dbReference type="AlphaFoldDB" id="M2ZY50"/>
<feature type="compositionally biased region" description="Basic and acidic residues" evidence="1">
    <location>
        <begin position="1"/>
        <end position="14"/>
    </location>
</feature>